<dbReference type="SMART" id="SM00421">
    <property type="entry name" value="HTH_LUXR"/>
    <property type="match status" value="1"/>
</dbReference>
<keyword evidence="1 5" id="KW-0597">Phosphoprotein</keyword>
<dbReference type="CDD" id="cd17535">
    <property type="entry name" value="REC_NarL-like"/>
    <property type="match status" value="1"/>
</dbReference>
<sequence length="227" mass="24294">MASGDQRITVVIADDEPVVREGLRLILETQGDLAVVGGAGDGREAVRMCVELRPDVLLLDVRMPSGDGLWVLEELARTQALGANATHVLMLTTFGTDEFVDEALAKGASGFMLKSSSYEELIAGVRATARGEGSLSPSVARRIIDGYVAGRRNPAVDPADIRRIADLTSRERDVLTLLGDGLSNYEIADRLTVSEHTVKSHVSRLLAKTGCRDRGQAAALARRTRGA</sequence>
<reference evidence="8 9" key="1">
    <citation type="submission" date="2021-04" db="EMBL/GenBank/DDBJ databases">
        <title>Characterization of the biosynthetic gene cluster of new lipopeptides with antitumor activity in the genome of the marine Streptomyces PHM034.</title>
        <authorList>
            <person name="Ceniceros A."/>
            <person name="Canedo L."/>
            <person name="Mendez C."/>
            <person name="Olano C."/>
            <person name="Schleissner C."/>
            <person name="Cuevas C."/>
            <person name="De La Calle F."/>
            <person name="Salas J.A."/>
        </authorList>
    </citation>
    <scope>NUCLEOTIDE SEQUENCE [LARGE SCALE GENOMIC DNA]</scope>
    <source>
        <strain evidence="8 9">PHM034</strain>
    </source>
</reference>
<dbReference type="GO" id="GO:0006355">
    <property type="term" value="P:regulation of DNA-templated transcription"/>
    <property type="evidence" value="ECO:0007669"/>
    <property type="project" value="InterPro"/>
</dbReference>
<gene>
    <name evidence="8" type="ORF">KEF29_23600</name>
</gene>
<accession>A0A941FJK3</accession>
<dbReference type="AlphaFoldDB" id="A0A941FJK3"/>
<dbReference type="PROSITE" id="PS50110">
    <property type="entry name" value="RESPONSE_REGULATORY"/>
    <property type="match status" value="1"/>
</dbReference>
<evidence type="ECO:0000256" key="5">
    <source>
        <dbReference type="PROSITE-ProRule" id="PRU00169"/>
    </source>
</evidence>
<dbReference type="InterPro" id="IPR000792">
    <property type="entry name" value="Tscrpt_reg_LuxR_C"/>
</dbReference>
<feature type="modified residue" description="4-aspartylphosphate" evidence="5">
    <location>
        <position position="60"/>
    </location>
</feature>
<dbReference type="CDD" id="cd06170">
    <property type="entry name" value="LuxR_C_like"/>
    <property type="match status" value="1"/>
</dbReference>
<evidence type="ECO:0000256" key="3">
    <source>
        <dbReference type="ARBA" id="ARBA00023125"/>
    </source>
</evidence>
<proteinExistence type="predicted"/>
<evidence type="ECO:0000259" key="6">
    <source>
        <dbReference type="PROSITE" id="PS50043"/>
    </source>
</evidence>
<dbReference type="PRINTS" id="PR00038">
    <property type="entry name" value="HTHLUXR"/>
</dbReference>
<evidence type="ECO:0000256" key="2">
    <source>
        <dbReference type="ARBA" id="ARBA00023015"/>
    </source>
</evidence>
<dbReference type="PROSITE" id="PS00622">
    <property type="entry name" value="HTH_LUXR_1"/>
    <property type="match status" value="1"/>
</dbReference>
<dbReference type="GO" id="GO:0000160">
    <property type="term" value="P:phosphorelay signal transduction system"/>
    <property type="evidence" value="ECO:0007669"/>
    <property type="project" value="InterPro"/>
</dbReference>
<dbReference type="PANTHER" id="PTHR43214">
    <property type="entry name" value="TWO-COMPONENT RESPONSE REGULATOR"/>
    <property type="match status" value="1"/>
</dbReference>
<keyword evidence="4" id="KW-0804">Transcription</keyword>
<dbReference type="Gene3D" id="3.40.50.2300">
    <property type="match status" value="1"/>
</dbReference>
<dbReference type="GO" id="GO:0003677">
    <property type="term" value="F:DNA binding"/>
    <property type="evidence" value="ECO:0007669"/>
    <property type="project" value="UniProtKB-KW"/>
</dbReference>
<dbReference type="InterPro" id="IPR001789">
    <property type="entry name" value="Sig_transdc_resp-reg_receiver"/>
</dbReference>
<feature type="domain" description="HTH luxR-type" evidence="6">
    <location>
        <begin position="160"/>
        <end position="225"/>
    </location>
</feature>
<dbReference type="SUPFAM" id="SSF52172">
    <property type="entry name" value="CheY-like"/>
    <property type="match status" value="1"/>
</dbReference>
<dbReference type="Pfam" id="PF00196">
    <property type="entry name" value="GerE"/>
    <property type="match status" value="1"/>
</dbReference>
<dbReference type="SUPFAM" id="SSF46894">
    <property type="entry name" value="C-terminal effector domain of the bipartite response regulators"/>
    <property type="match status" value="1"/>
</dbReference>
<evidence type="ECO:0000313" key="8">
    <source>
        <dbReference type="EMBL" id="MBR8641347.1"/>
    </source>
</evidence>
<dbReference type="InterPro" id="IPR016032">
    <property type="entry name" value="Sig_transdc_resp-reg_C-effctor"/>
</dbReference>
<keyword evidence="2" id="KW-0805">Transcription regulation</keyword>
<protein>
    <submittedName>
        <fullName evidence="8">Response regulator transcription factor</fullName>
    </submittedName>
</protein>
<dbReference type="Proteomes" id="UP000682308">
    <property type="component" value="Unassembled WGS sequence"/>
</dbReference>
<dbReference type="SMART" id="SM00448">
    <property type="entry name" value="REC"/>
    <property type="match status" value="1"/>
</dbReference>
<comment type="caution">
    <text evidence="8">The sequence shown here is derived from an EMBL/GenBank/DDBJ whole genome shotgun (WGS) entry which is preliminary data.</text>
</comment>
<keyword evidence="9" id="KW-1185">Reference proteome</keyword>
<dbReference type="Pfam" id="PF00072">
    <property type="entry name" value="Response_reg"/>
    <property type="match status" value="1"/>
</dbReference>
<dbReference type="EMBL" id="JAGTPG010000002">
    <property type="protein sequence ID" value="MBR8641347.1"/>
    <property type="molecule type" value="Genomic_DNA"/>
</dbReference>
<evidence type="ECO:0000256" key="4">
    <source>
        <dbReference type="ARBA" id="ARBA00023163"/>
    </source>
</evidence>
<feature type="domain" description="Response regulatory" evidence="7">
    <location>
        <begin position="9"/>
        <end position="129"/>
    </location>
</feature>
<evidence type="ECO:0000256" key="1">
    <source>
        <dbReference type="ARBA" id="ARBA00022553"/>
    </source>
</evidence>
<name>A0A941FJK3_9ACTN</name>
<evidence type="ECO:0000259" key="7">
    <source>
        <dbReference type="PROSITE" id="PS50110"/>
    </source>
</evidence>
<dbReference type="PROSITE" id="PS50043">
    <property type="entry name" value="HTH_LUXR_2"/>
    <property type="match status" value="1"/>
</dbReference>
<dbReference type="PANTHER" id="PTHR43214:SF24">
    <property type="entry name" value="TRANSCRIPTIONAL REGULATORY PROTEIN NARL-RELATED"/>
    <property type="match status" value="1"/>
</dbReference>
<dbReference type="InterPro" id="IPR011006">
    <property type="entry name" value="CheY-like_superfamily"/>
</dbReference>
<keyword evidence="3" id="KW-0238">DNA-binding</keyword>
<dbReference type="InterPro" id="IPR039420">
    <property type="entry name" value="WalR-like"/>
</dbReference>
<organism evidence="8 9">
    <name type="scientific">Streptomyces tuirus</name>
    <dbReference type="NCBI Taxonomy" id="68278"/>
    <lineage>
        <taxon>Bacteria</taxon>
        <taxon>Bacillati</taxon>
        <taxon>Actinomycetota</taxon>
        <taxon>Actinomycetes</taxon>
        <taxon>Kitasatosporales</taxon>
        <taxon>Streptomycetaceae</taxon>
        <taxon>Streptomyces</taxon>
    </lineage>
</organism>
<dbReference type="InterPro" id="IPR058245">
    <property type="entry name" value="NreC/VraR/RcsB-like_REC"/>
</dbReference>
<evidence type="ECO:0000313" key="9">
    <source>
        <dbReference type="Proteomes" id="UP000682308"/>
    </source>
</evidence>